<keyword evidence="5" id="KW-0521">NADP</keyword>
<accession>A0A9D9GNI7</accession>
<keyword evidence="3 5" id="KW-0288">FMN</keyword>
<sequence>MDCLEVLFNHQSLRSFEKRALTETEVNNIKRAVVQTSSACFYQVVRTVRVTDRKLLQQIGEVSGGTMKLAKAPEFWLFCLDYSLLRRVGELPDKIPFHLFFLGVNDCALACQNALTAAEAQGLGGVVIGGFNNAINAVCEILKLPKGVAPCIGLVLGKPDERWRGEQKPRLPVEWLIQENGFTDPYNEEEFSSYNERFRQYCLKRTSNQKDKTWAQACASSLARKDHRDDLIAFYQQQGFEFV</sequence>
<protein>
    <submittedName>
        <fullName evidence="7">Nitroreductase family protein</fullName>
    </submittedName>
</protein>
<dbReference type="PANTHER" id="PTHR43425:SF2">
    <property type="entry name" value="OXYGEN-INSENSITIVE NADPH NITROREDUCTASE"/>
    <property type="match status" value="1"/>
</dbReference>
<evidence type="ECO:0000313" key="8">
    <source>
        <dbReference type="Proteomes" id="UP000823631"/>
    </source>
</evidence>
<gene>
    <name evidence="7" type="ORF">IAB19_02515</name>
</gene>
<evidence type="ECO:0000256" key="1">
    <source>
        <dbReference type="ARBA" id="ARBA00008366"/>
    </source>
</evidence>
<evidence type="ECO:0000256" key="4">
    <source>
        <dbReference type="ARBA" id="ARBA00023002"/>
    </source>
</evidence>
<feature type="domain" description="Nitroreductase" evidence="6">
    <location>
        <begin position="10"/>
        <end position="157"/>
    </location>
</feature>
<comment type="caution">
    <text evidence="7">The sequence shown here is derived from an EMBL/GenBank/DDBJ whole genome shotgun (WGS) entry which is preliminary data.</text>
</comment>
<dbReference type="InterPro" id="IPR000415">
    <property type="entry name" value="Nitroreductase-like"/>
</dbReference>
<evidence type="ECO:0000256" key="3">
    <source>
        <dbReference type="ARBA" id="ARBA00022643"/>
    </source>
</evidence>
<comment type="similarity">
    <text evidence="1 5">Belongs to the flavin oxidoreductase frp family.</text>
</comment>
<proteinExistence type="inferred from homology"/>
<evidence type="ECO:0000256" key="2">
    <source>
        <dbReference type="ARBA" id="ARBA00022630"/>
    </source>
</evidence>
<name>A0A9D9GNI7_9GAMM</name>
<evidence type="ECO:0000259" key="6">
    <source>
        <dbReference type="Pfam" id="PF00881"/>
    </source>
</evidence>
<dbReference type="AlphaFoldDB" id="A0A9D9GNI7"/>
<evidence type="ECO:0000256" key="5">
    <source>
        <dbReference type="PIRNR" id="PIRNR005426"/>
    </source>
</evidence>
<reference evidence="7" key="1">
    <citation type="submission" date="2020-10" db="EMBL/GenBank/DDBJ databases">
        <authorList>
            <person name="Gilroy R."/>
        </authorList>
    </citation>
    <scope>NUCLEOTIDE SEQUENCE</scope>
    <source>
        <strain evidence="7">17213</strain>
    </source>
</reference>
<dbReference type="Gene3D" id="3.40.109.10">
    <property type="entry name" value="NADH Oxidase"/>
    <property type="match status" value="1"/>
</dbReference>
<dbReference type="InterPro" id="IPR029479">
    <property type="entry name" value="Nitroreductase"/>
</dbReference>
<dbReference type="GO" id="GO:0016491">
    <property type="term" value="F:oxidoreductase activity"/>
    <property type="evidence" value="ECO:0007669"/>
    <property type="project" value="UniProtKB-UniRule"/>
</dbReference>
<reference evidence="7" key="2">
    <citation type="journal article" date="2021" name="PeerJ">
        <title>Extensive microbial diversity within the chicken gut microbiome revealed by metagenomics and culture.</title>
        <authorList>
            <person name="Gilroy R."/>
            <person name="Ravi A."/>
            <person name="Getino M."/>
            <person name="Pursley I."/>
            <person name="Horton D.L."/>
            <person name="Alikhan N.F."/>
            <person name="Baker D."/>
            <person name="Gharbi K."/>
            <person name="Hall N."/>
            <person name="Watson M."/>
            <person name="Adriaenssens E.M."/>
            <person name="Foster-Nyarko E."/>
            <person name="Jarju S."/>
            <person name="Secka A."/>
            <person name="Antonio M."/>
            <person name="Oren A."/>
            <person name="Chaudhuri R.R."/>
            <person name="La Ragione R."/>
            <person name="Hildebrand F."/>
            <person name="Pallen M.J."/>
        </authorList>
    </citation>
    <scope>NUCLEOTIDE SEQUENCE</scope>
    <source>
        <strain evidence="7">17213</strain>
    </source>
</reference>
<dbReference type="SUPFAM" id="SSF55469">
    <property type="entry name" value="FMN-dependent nitroreductase-like"/>
    <property type="match status" value="1"/>
</dbReference>
<dbReference type="PANTHER" id="PTHR43425">
    <property type="entry name" value="OXYGEN-INSENSITIVE NADPH NITROREDUCTASE"/>
    <property type="match status" value="1"/>
</dbReference>
<organism evidence="7 8">
    <name type="scientific">Candidatus Avisuccinivibrio stercorigallinarum</name>
    <dbReference type="NCBI Taxonomy" id="2840704"/>
    <lineage>
        <taxon>Bacteria</taxon>
        <taxon>Pseudomonadati</taxon>
        <taxon>Pseudomonadota</taxon>
        <taxon>Gammaproteobacteria</taxon>
        <taxon>Aeromonadales</taxon>
        <taxon>Succinivibrionaceae</taxon>
        <taxon>Succinivibrionaceae incertae sedis</taxon>
        <taxon>Candidatus Avisuccinivibrio</taxon>
    </lineage>
</organism>
<dbReference type="Pfam" id="PF00881">
    <property type="entry name" value="Nitroreductase"/>
    <property type="match status" value="1"/>
</dbReference>
<dbReference type="InterPro" id="IPR016446">
    <property type="entry name" value="Flavin_OxRdtase_Frp"/>
</dbReference>
<keyword evidence="4 5" id="KW-0560">Oxidoreductase</keyword>
<evidence type="ECO:0000313" key="7">
    <source>
        <dbReference type="EMBL" id="MBO8415237.1"/>
    </source>
</evidence>
<dbReference type="PIRSF" id="PIRSF005426">
    <property type="entry name" value="Frp"/>
    <property type="match status" value="1"/>
</dbReference>
<dbReference type="EMBL" id="JADINH010000044">
    <property type="protein sequence ID" value="MBO8415237.1"/>
    <property type="molecule type" value="Genomic_DNA"/>
</dbReference>
<dbReference type="Proteomes" id="UP000823631">
    <property type="component" value="Unassembled WGS sequence"/>
</dbReference>
<keyword evidence="2 5" id="KW-0285">Flavoprotein</keyword>